<dbReference type="OrthoDB" id="3197626at2759"/>
<evidence type="ECO:0000256" key="2">
    <source>
        <dbReference type="SAM" id="Phobius"/>
    </source>
</evidence>
<evidence type="ECO:0000256" key="1">
    <source>
        <dbReference type="SAM" id="MobiDB-lite"/>
    </source>
</evidence>
<feature type="region of interest" description="Disordered" evidence="1">
    <location>
        <begin position="250"/>
        <end position="286"/>
    </location>
</feature>
<keyword evidence="2" id="KW-1133">Transmembrane helix</keyword>
<feature type="transmembrane region" description="Helical" evidence="2">
    <location>
        <begin position="105"/>
        <end position="130"/>
    </location>
</feature>
<gene>
    <name evidence="3" type="ORF">D9619_008198</name>
</gene>
<dbReference type="Proteomes" id="UP000567179">
    <property type="component" value="Unassembled WGS sequence"/>
</dbReference>
<organism evidence="3 4">
    <name type="scientific">Psilocybe cf. subviscida</name>
    <dbReference type="NCBI Taxonomy" id="2480587"/>
    <lineage>
        <taxon>Eukaryota</taxon>
        <taxon>Fungi</taxon>
        <taxon>Dikarya</taxon>
        <taxon>Basidiomycota</taxon>
        <taxon>Agaricomycotina</taxon>
        <taxon>Agaricomycetes</taxon>
        <taxon>Agaricomycetidae</taxon>
        <taxon>Agaricales</taxon>
        <taxon>Agaricineae</taxon>
        <taxon>Strophariaceae</taxon>
        <taxon>Psilocybe</taxon>
    </lineage>
</organism>
<reference evidence="3 4" key="1">
    <citation type="journal article" date="2020" name="ISME J.">
        <title>Uncovering the hidden diversity of litter-decomposition mechanisms in mushroom-forming fungi.</title>
        <authorList>
            <person name="Floudas D."/>
            <person name="Bentzer J."/>
            <person name="Ahren D."/>
            <person name="Johansson T."/>
            <person name="Persson P."/>
            <person name="Tunlid A."/>
        </authorList>
    </citation>
    <scope>NUCLEOTIDE SEQUENCE [LARGE SCALE GENOMIC DNA]</scope>
    <source>
        <strain evidence="3 4">CBS 101986</strain>
    </source>
</reference>
<feature type="transmembrane region" description="Helical" evidence="2">
    <location>
        <begin position="62"/>
        <end position="85"/>
    </location>
</feature>
<accession>A0A8H5AT76</accession>
<keyword evidence="2" id="KW-0472">Membrane</keyword>
<feature type="transmembrane region" description="Helical" evidence="2">
    <location>
        <begin position="142"/>
        <end position="165"/>
    </location>
</feature>
<evidence type="ECO:0000313" key="4">
    <source>
        <dbReference type="Proteomes" id="UP000567179"/>
    </source>
</evidence>
<protein>
    <submittedName>
        <fullName evidence="3">Uncharacterized protein</fullName>
    </submittedName>
</protein>
<feature type="transmembrane region" description="Helical" evidence="2">
    <location>
        <begin position="171"/>
        <end position="192"/>
    </location>
</feature>
<sequence>MALFAEAIAASRSRRFARSWRIYDWEVDCQALYTFNQVFGNAAIGLASVNLSLRTMAVWSRAWYIVWPLVVVILGHFSLLLHGVLLKAAWIPGTGCAIIQTDNKLLAATFIYGMTFDFCILLLTAFKLLYPKTGRSKLVNLIFNDGLIFFVIAFVVNLIATIFMLLNLNPVMSIIANVPAAIASTIVAGRIVRRLSEFTAGGVERFASTTQNSTLAFRSNMSNGIRPRVTTKMTSGPGVHVQMETFESPVDKAYNDYDPKTGKGELASEHYDPEAQHTEDFKRPPY</sequence>
<dbReference type="EMBL" id="JAACJJ010000057">
    <property type="protein sequence ID" value="KAF5310562.1"/>
    <property type="molecule type" value="Genomic_DNA"/>
</dbReference>
<comment type="caution">
    <text evidence="3">The sequence shown here is derived from an EMBL/GenBank/DDBJ whole genome shotgun (WGS) entry which is preliminary data.</text>
</comment>
<keyword evidence="4" id="KW-1185">Reference proteome</keyword>
<name>A0A8H5AT76_9AGAR</name>
<evidence type="ECO:0000313" key="3">
    <source>
        <dbReference type="EMBL" id="KAF5310562.1"/>
    </source>
</evidence>
<keyword evidence="2" id="KW-0812">Transmembrane</keyword>
<proteinExistence type="predicted"/>
<dbReference type="AlphaFoldDB" id="A0A8H5AT76"/>